<organism evidence="5 6">
    <name type="scientific">Eucalyptus globulus</name>
    <name type="common">Tasmanian blue gum</name>
    <dbReference type="NCBI Taxonomy" id="34317"/>
    <lineage>
        <taxon>Eukaryota</taxon>
        <taxon>Viridiplantae</taxon>
        <taxon>Streptophyta</taxon>
        <taxon>Embryophyta</taxon>
        <taxon>Tracheophyta</taxon>
        <taxon>Spermatophyta</taxon>
        <taxon>Magnoliopsida</taxon>
        <taxon>eudicotyledons</taxon>
        <taxon>Gunneridae</taxon>
        <taxon>Pentapetalae</taxon>
        <taxon>rosids</taxon>
        <taxon>malvids</taxon>
        <taxon>Myrtales</taxon>
        <taxon>Myrtaceae</taxon>
        <taxon>Myrtoideae</taxon>
        <taxon>Eucalypteae</taxon>
        <taxon>Eucalyptus</taxon>
    </lineage>
</organism>
<dbReference type="PANTHER" id="PTHR30231">
    <property type="entry name" value="DNA POLYMERASE III SUBUNIT EPSILON"/>
    <property type="match status" value="1"/>
</dbReference>
<evidence type="ECO:0000256" key="1">
    <source>
        <dbReference type="ARBA" id="ARBA00022722"/>
    </source>
</evidence>
<dbReference type="SMART" id="SM00479">
    <property type="entry name" value="EXOIII"/>
    <property type="match status" value="1"/>
</dbReference>
<dbReference type="SUPFAM" id="SSF53098">
    <property type="entry name" value="Ribonuclease H-like"/>
    <property type="match status" value="1"/>
</dbReference>
<dbReference type="CDD" id="cd06127">
    <property type="entry name" value="DEDDh"/>
    <property type="match status" value="1"/>
</dbReference>
<dbReference type="Proteomes" id="UP001634007">
    <property type="component" value="Unassembled WGS sequence"/>
</dbReference>
<dbReference type="PANTHER" id="PTHR30231:SF4">
    <property type="entry name" value="PROTEIN NEN2"/>
    <property type="match status" value="1"/>
</dbReference>
<keyword evidence="6" id="KW-1185">Reference proteome</keyword>
<dbReference type="EMBL" id="JBJKBG010000011">
    <property type="protein sequence ID" value="KAL3715180.1"/>
    <property type="molecule type" value="Genomic_DNA"/>
</dbReference>
<keyword evidence="3" id="KW-0269">Exonuclease</keyword>
<reference evidence="5 6" key="1">
    <citation type="submission" date="2024-11" db="EMBL/GenBank/DDBJ databases">
        <title>Chromosome-level genome assembly of Eucalyptus globulus Labill. provides insights into its genome evolution.</title>
        <authorList>
            <person name="Li X."/>
        </authorList>
    </citation>
    <scope>NUCLEOTIDE SEQUENCE [LARGE SCALE GENOMIC DNA]</scope>
    <source>
        <strain evidence="5">CL2024</strain>
        <tissue evidence="5">Fresh tender leaves</tissue>
    </source>
</reference>
<keyword evidence="2" id="KW-0378">Hydrolase</keyword>
<accession>A0ABD3IJS6</accession>
<sequence length="381" mass="43820">MDSSQPEIVIFDVEAVRETIGGTKAILEFGAIIVCPQMLVEKEYFSSLVRPQHDWEFGGFHKRKNGLTREAIIRANISFADIARTVYDFLNGRIWVGHNIIEHDRVLVEQAFHKIGQLPPKPLRVIDTLDLCQGFIWGPVNRQMETVAEYFDLGEQTHRALDDVRLNLRLFVHCAAVFSLTESSSLLGAHDNTNNNNSFPRFPDPMEFSIPTLRDESYGSFVKVREPIFCASLNVRFGIDIKFWHEDRSPKLIFMVDSPDNLSTKLDEFDWMLQGLFSTFRIDSGWRKVVDRKWKSPAVRLRITNTADEQTIVCKREDSGKTRRLVFKDYEGELQTLLTKGTRLDAYLFVETYHYPRSADPTQEKGSAGIRLVAHKLIIHP</sequence>
<keyword evidence="1" id="KW-0540">Nuclease</keyword>
<protein>
    <recommendedName>
        <fullName evidence="4">Exonuclease domain-containing protein</fullName>
    </recommendedName>
</protein>
<dbReference type="Pfam" id="PF00929">
    <property type="entry name" value="RNase_T"/>
    <property type="match status" value="1"/>
</dbReference>
<proteinExistence type="predicted"/>
<gene>
    <name evidence="5" type="ORF">ACJRO7_006989</name>
</gene>
<evidence type="ECO:0000256" key="2">
    <source>
        <dbReference type="ARBA" id="ARBA00022801"/>
    </source>
</evidence>
<dbReference type="Gene3D" id="3.30.420.10">
    <property type="entry name" value="Ribonuclease H-like superfamily/Ribonuclease H"/>
    <property type="match status" value="1"/>
</dbReference>
<comment type="caution">
    <text evidence="5">The sequence shown here is derived from an EMBL/GenBank/DDBJ whole genome shotgun (WGS) entry which is preliminary data.</text>
</comment>
<evidence type="ECO:0000256" key="3">
    <source>
        <dbReference type="ARBA" id="ARBA00022839"/>
    </source>
</evidence>
<dbReference type="InterPro" id="IPR036397">
    <property type="entry name" value="RNaseH_sf"/>
</dbReference>
<dbReference type="InterPro" id="IPR012337">
    <property type="entry name" value="RNaseH-like_sf"/>
</dbReference>
<dbReference type="AlphaFoldDB" id="A0ABD3IJS6"/>
<evidence type="ECO:0000259" key="4">
    <source>
        <dbReference type="SMART" id="SM00479"/>
    </source>
</evidence>
<dbReference type="InterPro" id="IPR013520">
    <property type="entry name" value="Ribonucl_H"/>
</dbReference>
<name>A0ABD3IJS6_EUCGL</name>
<evidence type="ECO:0000313" key="6">
    <source>
        <dbReference type="Proteomes" id="UP001634007"/>
    </source>
</evidence>
<feature type="domain" description="Exonuclease" evidence="4">
    <location>
        <begin position="7"/>
        <end position="180"/>
    </location>
</feature>
<evidence type="ECO:0000313" key="5">
    <source>
        <dbReference type="EMBL" id="KAL3715180.1"/>
    </source>
</evidence>
<dbReference type="GO" id="GO:0004527">
    <property type="term" value="F:exonuclease activity"/>
    <property type="evidence" value="ECO:0007669"/>
    <property type="project" value="UniProtKB-KW"/>
</dbReference>